<gene>
    <name evidence="2" type="ORF">CERSUDRAFT_92769</name>
</gene>
<dbReference type="HOGENOM" id="CLU_021108_0_1_1"/>
<feature type="compositionally biased region" description="Polar residues" evidence="1">
    <location>
        <begin position="457"/>
        <end position="471"/>
    </location>
</feature>
<evidence type="ECO:0000313" key="3">
    <source>
        <dbReference type="Proteomes" id="UP000016930"/>
    </source>
</evidence>
<keyword evidence="3" id="KW-1185">Reference proteome</keyword>
<organism evidence="2 3">
    <name type="scientific">Ceriporiopsis subvermispora (strain B)</name>
    <name type="common">White-rot fungus</name>
    <name type="synonym">Gelatoporia subvermispora</name>
    <dbReference type="NCBI Taxonomy" id="914234"/>
    <lineage>
        <taxon>Eukaryota</taxon>
        <taxon>Fungi</taxon>
        <taxon>Dikarya</taxon>
        <taxon>Basidiomycota</taxon>
        <taxon>Agaricomycotina</taxon>
        <taxon>Agaricomycetes</taxon>
        <taxon>Polyporales</taxon>
        <taxon>Gelatoporiaceae</taxon>
        <taxon>Gelatoporia</taxon>
    </lineage>
</organism>
<dbReference type="Proteomes" id="UP000016930">
    <property type="component" value="Unassembled WGS sequence"/>
</dbReference>
<dbReference type="OrthoDB" id="3222453at2759"/>
<evidence type="ECO:0000313" key="2">
    <source>
        <dbReference type="EMBL" id="EMD38733.1"/>
    </source>
</evidence>
<accession>M2QNU8</accession>
<dbReference type="AlphaFoldDB" id="M2QNU8"/>
<name>M2QNU8_CERS8</name>
<evidence type="ECO:0000256" key="1">
    <source>
        <dbReference type="SAM" id="MobiDB-lite"/>
    </source>
</evidence>
<sequence>MSTSESIYVRHLSLLGHGRPLWDPEPTNHGEVHIGDVGYVFRGAFIRLFNAMKDADEPENIGLTLPDPFIKFDLPRKDMELYRPHAILADVLCGQTIVARRVRAGASLPGVHGRFEIKCSHDEGALLVLKDDAERREVRPNEWMKRYVYKHYEDWQSYAETVHGLHKSQDLYFVRGFVKTKEWLVASFQEGSQLYAGHVNIHRSGAGFSLAAKKSRIMFRTPEVRTGPARGTTGGFPHASRADTTRDLHDERAFSETDPDDIPSNQSIFIHYYKLRTRRMMFGPRTMEAAAEPHDLPDDSFDEYDGPAVPSSYNNSEGFVMEHDLSPKIPDPVDPLLEYILEHSHATAAIASDADFIGLCKDLDPSEDILVFLRRTLPRIEVDSSGLGAIISPGPAPDQIPSKRPILTSHSSFKEPSIAHGEADPVVQATKVPRSESCDINASAPTPPSKDRKRSPGHSSTCDPGSPSLSPEKSHKKAKICMADVVTSQETEVVTRAKSEPSLGVARFVEPTSFFEDFGIGWSGIH</sequence>
<protein>
    <submittedName>
        <fullName evidence="2">Uncharacterized protein</fullName>
    </submittedName>
</protein>
<dbReference type="EMBL" id="KB445794">
    <property type="protein sequence ID" value="EMD38733.1"/>
    <property type="molecule type" value="Genomic_DNA"/>
</dbReference>
<reference evidence="2 3" key="1">
    <citation type="journal article" date="2012" name="Proc. Natl. Acad. Sci. U.S.A.">
        <title>Comparative genomics of Ceriporiopsis subvermispora and Phanerochaete chrysosporium provide insight into selective ligninolysis.</title>
        <authorList>
            <person name="Fernandez-Fueyo E."/>
            <person name="Ruiz-Duenas F.J."/>
            <person name="Ferreira P."/>
            <person name="Floudas D."/>
            <person name="Hibbett D.S."/>
            <person name="Canessa P."/>
            <person name="Larrondo L.F."/>
            <person name="James T.Y."/>
            <person name="Seelenfreund D."/>
            <person name="Lobos S."/>
            <person name="Polanco R."/>
            <person name="Tello M."/>
            <person name="Honda Y."/>
            <person name="Watanabe T."/>
            <person name="Watanabe T."/>
            <person name="Ryu J.S."/>
            <person name="Kubicek C.P."/>
            <person name="Schmoll M."/>
            <person name="Gaskell J."/>
            <person name="Hammel K.E."/>
            <person name="St John F.J."/>
            <person name="Vanden Wymelenberg A."/>
            <person name="Sabat G."/>
            <person name="Splinter BonDurant S."/>
            <person name="Syed K."/>
            <person name="Yadav J.S."/>
            <person name="Doddapaneni H."/>
            <person name="Subramanian V."/>
            <person name="Lavin J.L."/>
            <person name="Oguiza J.A."/>
            <person name="Perez G."/>
            <person name="Pisabarro A.G."/>
            <person name="Ramirez L."/>
            <person name="Santoyo F."/>
            <person name="Master E."/>
            <person name="Coutinho P.M."/>
            <person name="Henrissat B."/>
            <person name="Lombard V."/>
            <person name="Magnuson J.K."/>
            <person name="Kuees U."/>
            <person name="Hori C."/>
            <person name="Igarashi K."/>
            <person name="Samejima M."/>
            <person name="Held B.W."/>
            <person name="Barry K.W."/>
            <person name="LaButti K.M."/>
            <person name="Lapidus A."/>
            <person name="Lindquist E.A."/>
            <person name="Lucas S.M."/>
            <person name="Riley R."/>
            <person name="Salamov A.A."/>
            <person name="Hoffmeister D."/>
            <person name="Schwenk D."/>
            <person name="Hadar Y."/>
            <person name="Yarden O."/>
            <person name="de Vries R.P."/>
            <person name="Wiebenga A."/>
            <person name="Stenlid J."/>
            <person name="Eastwood D."/>
            <person name="Grigoriev I.V."/>
            <person name="Berka R.M."/>
            <person name="Blanchette R.A."/>
            <person name="Kersten P."/>
            <person name="Martinez A.T."/>
            <person name="Vicuna R."/>
            <person name="Cullen D."/>
        </authorList>
    </citation>
    <scope>NUCLEOTIDE SEQUENCE [LARGE SCALE GENOMIC DNA]</scope>
    <source>
        <strain evidence="2 3">B</strain>
    </source>
</reference>
<feature type="region of interest" description="Disordered" evidence="1">
    <location>
        <begin position="431"/>
        <end position="476"/>
    </location>
</feature>
<feature type="region of interest" description="Disordered" evidence="1">
    <location>
        <begin position="386"/>
        <end position="407"/>
    </location>
</feature>
<proteinExistence type="predicted"/>
<dbReference type="STRING" id="914234.M2QNU8"/>